<keyword evidence="5" id="KW-1185">Reference proteome</keyword>
<reference evidence="2 4" key="2">
    <citation type="submission" date="2020-07" db="EMBL/GenBank/DDBJ databases">
        <title>Identification of Halomonas strains.</title>
        <authorList>
            <person name="Xiao Z."/>
            <person name="Shen J."/>
        </authorList>
    </citation>
    <scope>NUCLEOTIDE SEQUENCE [LARGE SCALE GENOMIC DNA]</scope>
    <source>
        <strain evidence="2 4">DSM 17331</strain>
    </source>
</reference>
<name>A0A7V9VYH3_9GAMM</name>
<protein>
    <submittedName>
        <fullName evidence="2">Uncharacterized protein</fullName>
    </submittedName>
</protein>
<sequence>MTTLQFHTIWDLPLVSRRDAAPEQPGTAPITERFLTIWDNPNPRRDEPASKRASRKLTKFYI</sequence>
<dbReference type="RefSeq" id="WP_181513231.1">
    <property type="nucleotide sequence ID" value="NZ_JABFUB010000001.1"/>
</dbReference>
<evidence type="ECO:0000313" key="2">
    <source>
        <dbReference type="EMBL" id="MBA2777739.1"/>
    </source>
</evidence>
<dbReference type="EMBL" id="JABFUB010000001">
    <property type="protein sequence ID" value="MCG6660409.1"/>
    <property type="molecule type" value="Genomic_DNA"/>
</dbReference>
<dbReference type="EMBL" id="JACEFT010000001">
    <property type="protein sequence ID" value="MBA2777739.1"/>
    <property type="molecule type" value="Genomic_DNA"/>
</dbReference>
<dbReference type="Proteomes" id="UP000814353">
    <property type="component" value="Unassembled WGS sequence"/>
</dbReference>
<organism evidence="2 4">
    <name type="scientific">Billgrantia kenyensis</name>
    <dbReference type="NCBI Taxonomy" id="321266"/>
    <lineage>
        <taxon>Bacteria</taxon>
        <taxon>Pseudomonadati</taxon>
        <taxon>Pseudomonadota</taxon>
        <taxon>Gammaproteobacteria</taxon>
        <taxon>Oceanospirillales</taxon>
        <taxon>Halomonadaceae</taxon>
        <taxon>Billgrantia</taxon>
    </lineage>
</organism>
<evidence type="ECO:0000313" key="4">
    <source>
        <dbReference type="Proteomes" id="UP000518091"/>
    </source>
</evidence>
<evidence type="ECO:0000256" key="1">
    <source>
        <dbReference type="SAM" id="MobiDB-lite"/>
    </source>
</evidence>
<feature type="region of interest" description="Disordered" evidence="1">
    <location>
        <begin position="38"/>
        <end position="62"/>
    </location>
</feature>
<feature type="compositionally biased region" description="Basic residues" evidence="1">
    <location>
        <begin position="52"/>
        <end position="62"/>
    </location>
</feature>
<evidence type="ECO:0000313" key="5">
    <source>
        <dbReference type="Proteomes" id="UP000814353"/>
    </source>
</evidence>
<evidence type="ECO:0000313" key="3">
    <source>
        <dbReference type="EMBL" id="MCG6660409.1"/>
    </source>
</evidence>
<reference evidence="3 5" key="1">
    <citation type="submission" date="2020-05" db="EMBL/GenBank/DDBJ databases">
        <title>Comparative genomic analysis of denitrifying bacteria from Halomonas genus.</title>
        <authorList>
            <person name="Wang L."/>
            <person name="Shao Z."/>
        </authorList>
    </citation>
    <scope>NUCLEOTIDE SEQUENCE [LARGE SCALE GENOMIC DNA]</scope>
    <source>
        <strain evidence="3 5">DSM 17331</strain>
    </source>
</reference>
<gene>
    <name evidence="2" type="ORF">H1D44_02380</name>
    <name evidence="3" type="ORF">HOP48_02460</name>
</gene>
<accession>A0A7V9VYH3</accession>
<comment type="caution">
    <text evidence="2">The sequence shown here is derived from an EMBL/GenBank/DDBJ whole genome shotgun (WGS) entry which is preliminary data.</text>
</comment>
<dbReference type="AlphaFoldDB" id="A0A7V9VYH3"/>
<dbReference type="Proteomes" id="UP000518091">
    <property type="component" value="Unassembled WGS sequence"/>
</dbReference>
<proteinExistence type="predicted"/>